<feature type="region of interest" description="Disordered" evidence="1">
    <location>
        <begin position="1"/>
        <end position="31"/>
    </location>
</feature>
<dbReference type="InterPro" id="IPR013103">
    <property type="entry name" value="RVT_2"/>
</dbReference>
<proteinExistence type="predicted"/>
<evidence type="ECO:0000256" key="1">
    <source>
        <dbReference type="SAM" id="MobiDB-lite"/>
    </source>
</evidence>
<sequence length="157" mass="18332">MRDQPGNFGPSPRQQQQLSRYEPPPQKGERGQIKRFKARLVIHGFKQQLDINYTETYAPVIRFETIRAAIYYAIQRGWLVLQYDVKTAFLDELTFMEQPPGFQIDGPSMFCRLLKSLYGLKKAPNIWNKTLRAKLLAMGLARLDSDYDLYALKRTEK</sequence>
<dbReference type="EMBL" id="QXFU01005706">
    <property type="protein sequence ID" value="KAE8963348.1"/>
    <property type="molecule type" value="Genomic_DNA"/>
</dbReference>
<name>A0A6A3H3F2_9STRA</name>
<evidence type="ECO:0000313" key="4">
    <source>
        <dbReference type="Proteomes" id="UP000435112"/>
    </source>
</evidence>
<dbReference type="Proteomes" id="UP000435112">
    <property type="component" value="Unassembled WGS sequence"/>
</dbReference>
<protein>
    <recommendedName>
        <fullName evidence="2">Reverse transcriptase Ty1/copia-type domain-containing protein</fullName>
    </recommendedName>
</protein>
<accession>A0A6A3H3F2</accession>
<reference evidence="3 4" key="1">
    <citation type="submission" date="2018-09" db="EMBL/GenBank/DDBJ databases">
        <title>Genomic investigation of the strawberry pathogen Phytophthora fragariae indicates pathogenicity is determined by transcriptional variation in three key races.</title>
        <authorList>
            <person name="Adams T.M."/>
            <person name="Armitage A.D."/>
            <person name="Sobczyk M.K."/>
            <person name="Bates H.J."/>
            <person name="Dunwell J.M."/>
            <person name="Nellist C.F."/>
            <person name="Harrison R.J."/>
        </authorList>
    </citation>
    <scope>NUCLEOTIDE SEQUENCE [LARGE SCALE GENOMIC DNA]</scope>
    <source>
        <strain evidence="3 4">SCRP324</strain>
    </source>
</reference>
<organism evidence="3 4">
    <name type="scientific">Phytophthora rubi</name>
    <dbReference type="NCBI Taxonomy" id="129364"/>
    <lineage>
        <taxon>Eukaryota</taxon>
        <taxon>Sar</taxon>
        <taxon>Stramenopiles</taxon>
        <taxon>Oomycota</taxon>
        <taxon>Peronosporomycetes</taxon>
        <taxon>Peronosporales</taxon>
        <taxon>Peronosporaceae</taxon>
        <taxon>Phytophthora</taxon>
    </lineage>
</organism>
<gene>
    <name evidence="3" type="ORF">PR002_g29314</name>
</gene>
<feature type="domain" description="Reverse transcriptase Ty1/copia-type" evidence="2">
    <location>
        <begin position="32"/>
        <end position="151"/>
    </location>
</feature>
<dbReference type="AlphaFoldDB" id="A0A6A3H3F2"/>
<evidence type="ECO:0000259" key="2">
    <source>
        <dbReference type="Pfam" id="PF07727"/>
    </source>
</evidence>
<dbReference type="OrthoDB" id="119018at2759"/>
<comment type="caution">
    <text evidence="3">The sequence shown here is derived from an EMBL/GenBank/DDBJ whole genome shotgun (WGS) entry which is preliminary data.</text>
</comment>
<evidence type="ECO:0000313" key="3">
    <source>
        <dbReference type="EMBL" id="KAE8963348.1"/>
    </source>
</evidence>
<dbReference type="Pfam" id="PF07727">
    <property type="entry name" value="RVT_2"/>
    <property type="match status" value="1"/>
</dbReference>